<comment type="cofactor">
    <cofactor evidence="1 27">
        <name>Mg(2+)</name>
        <dbReference type="ChEBI" id="CHEBI:18420"/>
    </cofactor>
</comment>
<feature type="transmembrane region" description="Helical" evidence="28">
    <location>
        <begin position="943"/>
        <end position="965"/>
    </location>
</feature>
<evidence type="ECO:0000256" key="26">
    <source>
        <dbReference type="PIRSR" id="PIRSR606539-2"/>
    </source>
</evidence>
<dbReference type="FunFam" id="3.40.50.1000:FF:000012">
    <property type="entry name" value="Phospholipid-transporting ATPase"/>
    <property type="match status" value="1"/>
</dbReference>
<feature type="binding site" evidence="26">
    <location>
        <position position="748"/>
    </location>
    <ligand>
        <name>ATP</name>
        <dbReference type="ChEBI" id="CHEBI:30616"/>
    </ligand>
</feature>
<feature type="binding site" evidence="26">
    <location>
        <position position="637"/>
    </location>
    <ligand>
        <name>ATP</name>
        <dbReference type="ChEBI" id="CHEBI:30616"/>
    </ligand>
</feature>
<keyword evidence="10 28" id="KW-0812">Transmembrane</keyword>
<dbReference type="SFLD" id="SFLDG00002">
    <property type="entry name" value="C1.7:_P-type_atpase_like"/>
    <property type="match status" value="1"/>
</dbReference>
<dbReference type="InterPro" id="IPR044492">
    <property type="entry name" value="P_typ_ATPase_HD_dom"/>
</dbReference>
<evidence type="ECO:0000256" key="14">
    <source>
        <dbReference type="ARBA" id="ARBA00022824"/>
    </source>
</evidence>
<evidence type="ECO:0000256" key="10">
    <source>
        <dbReference type="ARBA" id="ARBA00022692"/>
    </source>
</evidence>
<evidence type="ECO:0000256" key="28">
    <source>
        <dbReference type="RuleBase" id="RU362033"/>
    </source>
</evidence>
<evidence type="ECO:0000256" key="16">
    <source>
        <dbReference type="ARBA" id="ARBA00022842"/>
    </source>
</evidence>
<comment type="subunit">
    <text evidence="24">Component of a P4-ATPase flippase complex which consists of a catalytic alpha subunit ATP11A and an accessory beta subunit TMEM30A.</text>
</comment>
<dbReference type="InterPro" id="IPR018303">
    <property type="entry name" value="ATPase_P-typ_P_site"/>
</dbReference>
<comment type="subcellular location">
    <subcellularLocation>
        <location evidence="5">Cell membrane</location>
        <topology evidence="5">Multi-pass membrane protein</topology>
    </subcellularLocation>
    <subcellularLocation>
        <location evidence="3">Early endosome</location>
    </subcellularLocation>
    <subcellularLocation>
        <location evidence="4">Endoplasmic reticulum membrane</location>
        <topology evidence="4">Multi-pass membrane protein</topology>
    </subcellularLocation>
    <subcellularLocation>
        <location evidence="28">Membrane</location>
        <topology evidence="28">Multi-pass membrane protein</topology>
    </subcellularLocation>
    <subcellularLocation>
        <location evidence="2">Recycling endosome</location>
    </subcellularLocation>
</comment>
<feature type="transmembrane region" description="Helical" evidence="28">
    <location>
        <begin position="915"/>
        <end position="937"/>
    </location>
</feature>
<dbReference type="NCBIfam" id="TIGR01652">
    <property type="entry name" value="ATPase-Plipid"/>
    <property type="match status" value="1"/>
</dbReference>
<evidence type="ECO:0000256" key="29">
    <source>
        <dbReference type="SAM" id="Coils"/>
    </source>
</evidence>
<dbReference type="SUPFAM" id="SSF81653">
    <property type="entry name" value="Calcium ATPase, transduction domain A"/>
    <property type="match status" value="1"/>
</dbReference>
<dbReference type="GO" id="GO:0055037">
    <property type="term" value="C:recycling endosome"/>
    <property type="evidence" value="ECO:0007669"/>
    <property type="project" value="UniProtKB-SubCell"/>
</dbReference>
<dbReference type="GO" id="GO:0005769">
    <property type="term" value="C:early endosome"/>
    <property type="evidence" value="ECO:0007669"/>
    <property type="project" value="UniProtKB-SubCell"/>
</dbReference>
<dbReference type="InterPro" id="IPR008250">
    <property type="entry name" value="ATPase_P-typ_transduc_dom_A_sf"/>
</dbReference>
<evidence type="ECO:0000256" key="6">
    <source>
        <dbReference type="ARBA" id="ARBA00008109"/>
    </source>
</evidence>
<dbReference type="InterPro" id="IPR032631">
    <property type="entry name" value="P-type_ATPase_N"/>
</dbReference>
<comment type="catalytic activity">
    <reaction evidence="23">
        <text>a 1,2-diacyl-sn-glycero-3-phospho-L-serine(out) + ATP + H2O = a 1,2-diacyl-sn-glycero-3-phospho-L-serine(in) + ADP + phosphate + H(+)</text>
        <dbReference type="Rhea" id="RHEA:38567"/>
        <dbReference type="ChEBI" id="CHEBI:15377"/>
        <dbReference type="ChEBI" id="CHEBI:15378"/>
        <dbReference type="ChEBI" id="CHEBI:30616"/>
        <dbReference type="ChEBI" id="CHEBI:43474"/>
        <dbReference type="ChEBI" id="CHEBI:57262"/>
        <dbReference type="ChEBI" id="CHEBI:456216"/>
    </reaction>
    <physiologicalReaction direction="left-to-right" evidence="23">
        <dbReference type="Rhea" id="RHEA:38568"/>
    </physiologicalReaction>
</comment>
<keyword evidence="16 27" id="KW-0460">Magnesium</keyword>
<feature type="binding site" evidence="26">
    <location>
        <position position="382"/>
    </location>
    <ligand>
        <name>ATP</name>
        <dbReference type="ChEBI" id="CHEBI:30616"/>
    </ligand>
</feature>
<evidence type="ECO:0000256" key="9">
    <source>
        <dbReference type="ARBA" id="ARBA00022553"/>
    </source>
</evidence>
<comment type="similarity">
    <text evidence="6 28">Belongs to the cation transport ATPase (P-type) (TC 3.A.3) family. Type IV subfamily.</text>
</comment>
<proteinExistence type="inferred from homology"/>
<evidence type="ECO:0000256" key="22">
    <source>
        <dbReference type="ARBA" id="ARBA00049128"/>
    </source>
</evidence>
<comment type="caution">
    <text evidence="28">Lacks conserved residue(s) required for the propagation of feature annotation.</text>
</comment>
<feature type="domain" description="P-type ATPase N-terminal" evidence="31">
    <location>
        <begin position="46"/>
        <end position="100"/>
    </location>
</feature>
<dbReference type="Proteomes" id="UP000472269">
    <property type="component" value="Unplaced"/>
</dbReference>
<evidence type="ECO:0000256" key="15">
    <source>
        <dbReference type="ARBA" id="ARBA00022840"/>
    </source>
</evidence>
<feature type="transmembrane region" description="Helical" evidence="28">
    <location>
        <begin position="865"/>
        <end position="885"/>
    </location>
</feature>
<dbReference type="GO" id="GO:0005524">
    <property type="term" value="F:ATP binding"/>
    <property type="evidence" value="ECO:0007669"/>
    <property type="project" value="UniProtKB-UniRule"/>
</dbReference>
<dbReference type="GO" id="GO:0140326">
    <property type="term" value="F:ATPase-coupled intramembrane lipid transporter activity"/>
    <property type="evidence" value="ECO:0007669"/>
    <property type="project" value="UniProtKB-EC"/>
</dbReference>
<feature type="binding site" evidence="27">
    <location>
        <position position="380"/>
    </location>
    <ligand>
        <name>Mg(2+)</name>
        <dbReference type="ChEBI" id="CHEBI:18420"/>
    </ligand>
</feature>
<feature type="binding site" evidence="26">
    <location>
        <position position="778"/>
    </location>
    <ligand>
        <name>ATP</name>
        <dbReference type="ChEBI" id="CHEBI:30616"/>
    </ligand>
</feature>
<keyword evidence="19" id="KW-0445">Lipid transport</keyword>
<evidence type="ECO:0000256" key="2">
    <source>
        <dbReference type="ARBA" id="ARBA00004172"/>
    </source>
</evidence>
<evidence type="ECO:0000256" key="13">
    <source>
        <dbReference type="ARBA" id="ARBA00022753"/>
    </source>
</evidence>
<feature type="binding site" evidence="26">
    <location>
        <position position="638"/>
    </location>
    <ligand>
        <name>ATP</name>
        <dbReference type="ChEBI" id="CHEBI:30616"/>
    </ligand>
</feature>
<keyword evidence="20 28" id="KW-0472">Membrane</keyword>
<dbReference type="Pfam" id="PF16209">
    <property type="entry name" value="PhoLip_ATPase_N"/>
    <property type="match status" value="1"/>
</dbReference>
<feature type="binding site" evidence="26">
    <location>
        <position position="381"/>
    </location>
    <ligand>
        <name>ATP</name>
        <dbReference type="ChEBI" id="CHEBI:30616"/>
    </ligand>
</feature>
<gene>
    <name evidence="33" type="primary">ATP11A</name>
</gene>
<evidence type="ECO:0000256" key="18">
    <source>
        <dbReference type="ARBA" id="ARBA00022989"/>
    </source>
</evidence>
<dbReference type="EC" id="7.6.2.1" evidence="28"/>
<dbReference type="PRINTS" id="PR00119">
    <property type="entry name" value="CATATPASE"/>
</dbReference>
<dbReference type="Gene3D" id="3.40.50.1000">
    <property type="entry name" value="HAD superfamily/HAD-like"/>
    <property type="match status" value="1"/>
</dbReference>
<dbReference type="GO" id="GO:0045332">
    <property type="term" value="P:phospholipid translocation"/>
    <property type="evidence" value="ECO:0007669"/>
    <property type="project" value="TreeGrafter"/>
</dbReference>
<feature type="binding site" evidence="26">
    <location>
        <position position="503"/>
    </location>
    <ligand>
        <name>ATP</name>
        <dbReference type="ChEBI" id="CHEBI:30616"/>
    </ligand>
</feature>
<keyword evidence="13" id="KW-0967">Endosome</keyword>
<evidence type="ECO:0000259" key="31">
    <source>
        <dbReference type="Pfam" id="PF16209"/>
    </source>
</evidence>
<name>A0A663N3M6_ATHCN</name>
<evidence type="ECO:0000259" key="32">
    <source>
        <dbReference type="Pfam" id="PF16212"/>
    </source>
</evidence>
<keyword evidence="15 26" id="KW-0067">ATP-binding</keyword>
<evidence type="ECO:0000256" key="27">
    <source>
        <dbReference type="PIRSR" id="PIRSR606539-3"/>
    </source>
</evidence>
<dbReference type="AlphaFoldDB" id="A0A663N3M6"/>
<feature type="binding site" evidence="26">
    <location>
        <position position="557"/>
    </location>
    <ligand>
        <name>ATP</name>
        <dbReference type="ChEBI" id="CHEBI:30616"/>
    </ligand>
</feature>
<feature type="coiled-coil region" evidence="29">
    <location>
        <begin position="571"/>
        <end position="598"/>
    </location>
</feature>
<dbReference type="GO" id="GO:0000287">
    <property type="term" value="F:magnesium ion binding"/>
    <property type="evidence" value="ECO:0007669"/>
    <property type="project" value="UniProtKB-UniRule"/>
</dbReference>
<dbReference type="PANTHER" id="PTHR24092:SF33">
    <property type="entry name" value="PHOSPHOLIPID-TRANSPORTING ATPASE IH"/>
    <property type="match status" value="1"/>
</dbReference>
<evidence type="ECO:0000256" key="1">
    <source>
        <dbReference type="ARBA" id="ARBA00001946"/>
    </source>
</evidence>
<dbReference type="GO" id="GO:0010831">
    <property type="term" value="P:positive regulation of myotube differentiation"/>
    <property type="evidence" value="ECO:0007669"/>
    <property type="project" value="UniProtKB-ARBA"/>
</dbReference>
<feature type="binding site" evidence="26">
    <location>
        <position position="779"/>
    </location>
    <ligand>
        <name>ATP</name>
        <dbReference type="ChEBI" id="CHEBI:30616"/>
    </ligand>
</feature>
<keyword evidence="7" id="KW-0813">Transport</keyword>
<dbReference type="GO" id="GO:0016887">
    <property type="term" value="F:ATP hydrolysis activity"/>
    <property type="evidence" value="ECO:0007669"/>
    <property type="project" value="InterPro"/>
</dbReference>
<evidence type="ECO:0000256" key="8">
    <source>
        <dbReference type="ARBA" id="ARBA00022475"/>
    </source>
</evidence>
<keyword evidence="17 28" id="KW-1278">Translocase</keyword>
<keyword evidence="29" id="KW-0175">Coiled coil</keyword>
<dbReference type="SUPFAM" id="SSF81660">
    <property type="entry name" value="Metal cation-transporting ATPase, ATP-binding domain N"/>
    <property type="match status" value="1"/>
</dbReference>
<feature type="binding site" evidence="26">
    <location>
        <position position="754"/>
    </location>
    <ligand>
        <name>ATP</name>
        <dbReference type="ChEBI" id="CHEBI:30616"/>
    </ligand>
</feature>
<evidence type="ECO:0000256" key="3">
    <source>
        <dbReference type="ARBA" id="ARBA00004412"/>
    </source>
</evidence>
<dbReference type="FunFam" id="3.40.1110.10:FF:000016">
    <property type="entry name" value="Phospholipid-transporting ATPase"/>
    <property type="match status" value="1"/>
</dbReference>
<feature type="binding site" evidence="27">
    <location>
        <position position="779"/>
    </location>
    <ligand>
        <name>Mg(2+)</name>
        <dbReference type="ChEBI" id="CHEBI:18420"/>
    </ligand>
</feature>
<feature type="domain" description="P-type ATPase C-terminal" evidence="32">
    <location>
        <begin position="801"/>
        <end position="1047"/>
    </location>
</feature>
<dbReference type="InterPro" id="IPR006539">
    <property type="entry name" value="P-type_ATPase_IV"/>
</dbReference>
<organism evidence="33 34">
    <name type="scientific">Athene cunicularia</name>
    <name type="common">Burrowing owl</name>
    <name type="synonym">Speotyto cunicularia</name>
    <dbReference type="NCBI Taxonomy" id="194338"/>
    <lineage>
        <taxon>Eukaryota</taxon>
        <taxon>Metazoa</taxon>
        <taxon>Chordata</taxon>
        <taxon>Craniata</taxon>
        <taxon>Vertebrata</taxon>
        <taxon>Euteleostomi</taxon>
        <taxon>Archelosauria</taxon>
        <taxon>Archosauria</taxon>
        <taxon>Dinosauria</taxon>
        <taxon>Saurischia</taxon>
        <taxon>Theropoda</taxon>
        <taxon>Coelurosauria</taxon>
        <taxon>Aves</taxon>
        <taxon>Neognathae</taxon>
        <taxon>Neoaves</taxon>
        <taxon>Telluraves</taxon>
        <taxon>Strigiformes</taxon>
        <taxon>Strigidae</taxon>
        <taxon>Athene</taxon>
    </lineage>
</organism>
<feature type="transmembrane region" description="Helical" evidence="28">
    <location>
        <begin position="1007"/>
        <end position="1032"/>
    </location>
</feature>
<evidence type="ECO:0000256" key="5">
    <source>
        <dbReference type="ARBA" id="ARBA00004651"/>
    </source>
</evidence>
<dbReference type="InterPro" id="IPR023214">
    <property type="entry name" value="HAD_sf"/>
</dbReference>
<evidence type="ECO:0000313" key="34">
    <source>
        <dbReference type="Proteomes" id="UP000472269"/>
    </source>
</evidence>
<evidence type="ECO:0000256" key="7">
    <source>
        <dbReference type="ARBA" id="ARBA00022448"/>
    </source>
</evidence>
<feature type="transmembrane region" description="Helical" evidence="28">
    <location>
        <begin position="977"/>
        <end position="1001"/>
    </location>
</feature>
<dbReference type="InterPro" id="IPR036412">
    <property type="entry name" value="HAD-like_sf"/>
</dbReference>
<feature type="domain" description="P-type ATPase A" evidence="30">
    <location>
        <begin position="131"/>
        <end position="194"/>
    </location>
</feature>
<evidence type="ECO:0000256" key="23">
    <source>
        <dbReference type="ARBA" id="ARBA00051303"/>
    </source>
</evidence>
<dbReference type="SFLD" id="SFLDF00027">
    <property type="entry name" value="p-type_atpase"/>
    <property type="match status" value="1"/>
</dbReference>
<feature type="binding site" evidence="27">
    <location>
        <position position="382"/>
    </location>
    <ligand>
        <name>Mg(2+)</name>
        <dbReference type="ChEBI" id="CHEBI:18420"/>
    </ligand>
</feature>
<keyword evidence="9" id="KW-0597">Phosphoprotein</keyword>
<dbReference type="InterPro" id="IPR001757">
    <property type="entry name" value="P_typ_ATPase"/>
</dbReference>
<comment type="catalytic activity">
    <reaction evidence="21 28">
        <text>ATP + H2O + phospholipidSide 1 = ADP + phosphate + phospholipidSide 2.</text>
        <dbReference type="EC" id="7.6.2.1"/>
    </reaction>
</comment>
<evidence type="ECO:0000313" key="33">
    <source>
        <dbReference type="Ensembl" id="ENSACUP00000018366.1"/>
    </source>
</evidence>
<reference evidence="33" key="1">
    <citation type="submission" date="2025-08" db="UniProtKB">
        <authorList>
            <consortium name="Ensembl"/>
        </authorList>
    </citation>
    <scope>IDENTIFICATION</scope>
</reference>
<evidence type="ECO:0000259" key="30">
    <source>
        <dbReference type="Pfam" id="PF00122"/>
    </source>
</evidence>
<feature type="binding site" evidence="26">
    <location>
        <position position="461"/>
    </location>
    <ligand>
        <name>ATP</name>
        <dbReference type="ChEBI" id="CHEBI:30616"/>
    </ligand>
</feature>
<reference evidence="33" key="2">
    <citation type="submission" date="2025-09" db="UniProtKB">
        <authorList>
            <consortium name="Ensembl"/>
        </authorList>
    </citation>
    <scope>IDENTIFICATION</scope>
</reference>
<dbReference type="Ensembl" id="ENSACUT00000019579.1">
    <property type="protein sequence ID" value="ENSACUP00000018366.1"/>
    <property type="gene ID" value="ENSACUG00000012138.1"/>
</dbReference>
<dbReference type="Gene3D" id="2.70.150.10">
    <property type="entry name" value="Calcium-transporting ATPase, cytoplasmic transduction domain A"/>
    <property type="match status" value="1"/>
</dbReference>
<dbReference type="PROSITE" id="PS00154">
    <property type="entry name" value="ATPASE_E1_E2"/>
    <property type="match status" value="1"/>
</dbReference>
<dbReference type="InterPro" id="IPR059000">
    <property type="entry name" value="ATPase_P-type_domA"/>
</dbReference>
<dbReference type="GO" id="GO:0005789">
    <property type="term" value="C:endoplasmic reticulum membrane"/>
    <property type="evidence" value="ECO:0007669"/>
    <property type="project" value="UniProtKB-SubCell"/>
</dbReference>
<keyword evidence="8" id="KW-1003">Cell membrane</keyword>
<dbReference type="FunFam" id="2.70.150.10:FF:000009">
    <property type="entry name" value="Phospholipid-transporting ATPase"/>
    <property type="match status" value="1"/>
</dbReference>
<dbReference type="Pfam" id="PF00122">
    <property type="entry name" value="E1-E2_ATPase"/>
    <property type="match status" value="1"/>
</dbReference>
<keyword evidence="14" id="KW-0256">Endoplasmic reticulum</keyword>
<feature type="binding site" evidence="26">
    <location>
        <position position="526"/>
    </location>
    <ligand>
        <name>ATP</name>
        <dbReference type="ChEBI" id="CHEBI:30616"/>
    </ligand>
</feature>
<feature type="active site" description="4-aspartylphosphate intermediate" evidence="25">
    <location>
        <position position="380"/>
    </location>
</feature>
<dbReference type="InterPro" id="IPR032630">
    <property type="entry name" value="P_typ_ATPase_c"/>
</dbReference>
<evidence type="ECO:0000256" key="20">
    <source>
        <dbReference type="ARBA" id="ARBA00023136"/>
    </source>
</evidence>
<keyword evidence="12 26" id="KW-0547">Nucleotide-binding</keyword>
<dbReference type="SFLD" id="SFLDS00003">
    <property type="entry name" value="Haloacid_Dehalogenase"/>
    <property type="match status" value="1"/>
</dbReference>
<keyword evidence="18 28" id="KW-1133">Transmembrane helix</keyword>
<dbReference type="CDD" id="cd02073">
    <property type="entry name" value="P-type_ATPase_APLT_Dnf-like"/>
    <property type="match status" value="1"/>
</dbReference>
<evidence type="ECO:0000256" key="19">
    <source>
        <dbReference type="ARBA" id="ARBA00023055"/>
    </source>
</evidence>
<evidence type="ECO:0000256" key="12">
    <source>
        <dbReference type="ARBA" id="ARBA00022741"/>
    </source>
</evidence>
<dbReference type="InterPro" id="IPR023298">
    <property type="entry name" value="ATPase_P-typ_TM_dom_sf"/>
</dbReference>
<sequence length="1071" mass="123683">VFQRTEFHLLQIKNQFMCAGEENWVDSRTVYVGHREPPPGTEAYIPQRFPDNRIVSSKYTFWNFVPKNLFEQFRRIANFYFLIIFLVQLIIDTPTSPVTSGLPLLFVITVTAIKQGYEDWLRHKADNAMNQCPVHFIQHGKLVRKQSRKLRVGDIVMVKEDETFPCDLIFLSSSRGDGTCFVTTASLDGESSHKTYYAVQDTKAFHNEQEIDALHATIECEQPQPDLYNYCFTKKSHNTNCLIPGVAIYTGMETKMALNYQAKSQKRSAVENKALINTVLKYVWQSEPFRDEPWYNQKTEPERKRNLFLRAFTDFLAFMVLFNYIIPVSMYVTVEMQKFLGSYFLTWDEEMFDEDTGEGPLVNTSDLNEELGQIEYVFTDKTGTLTENNMEFVECCIEGHVYVPHVICNGQILHDCTEDLFFRALCLCHTVQVKDDDSVDGLKKNQLSRRSCIYISSSPDEVALVEGIQRLGYTYLRLKDNFMEILNRENNIEKFELLEVLSFDSVRRRMSVIVRSSTGDIFLFCKGADSSIFPRVKEGKIDQIRSRVERNAVEGLRTLCVAYKKLTAEEYSNAQKLLQNAKLALQDREKKLAEVYEKIERDFILLGATAVEDRLQEKAADTIEALQKAGIKVWVLTGDKMETAAATCYACKLFRRNTQILELTTKKIEEQSLHDVLFDLSKTVLRHNGSLTRDTFSGLSTDMQDYGLIIDGAALSLIMKPRQDGSSGNYRELFLEICRNCSAVLCCRMAPLQKAQIVKLIKLSKEHPITLAIGDGANDVSMILEAHVGIGIIGKEGRQAARNSDYAIPKFKHLKKMLLVHGHFYYVRISELVQYFFYKNVCFIFPQFLYQFFCGFSQQTLYDTAYLTLYNISFTSLPILLYGLMEQHVSADTLKREPSLYRDVAKNALLRWRAFIYWTFLGVFDAVVFFFGAYFLFDNTIMFGNWTFGTLVFTVLVFTVTLKLALDTHYWTWINHFMIWGSLVFYIIFSLLWGGIIWPFLNYQRMYYVFMQMLSSGPAWLGIILLITVSLLPDVLKKVLCRQLWPTATERIQVKYFFIVVSFFVSEVSNN</sequence>
<dbReference type="InterPro" id="IPR023299">
    <property type="entry name" value="ATPase_P-typ_cyto_dom_N"/>
</dbReference>
<evidence type="ECO:0000256" key="4">
    <source>
        <dbReference type="ARBA" id="ARBA00004477"/>
    </source>
</evidence>
<dbReference type="SUPFAM" id="SSF81665">
    <property type="entry name" value="Calcium ATPase, transmembrane domain M"/>
    <property type="match status" value="1"/>
</dbReference>
<protein>
    <recommendedName>
        <fullName evidence="28">Phospholipid-transporting ATPase</fullName>
        <ecNumber evidence="28">7.6.2.1</ecNumber>
    </recommendedName>
</protein>
<evidence type="ECO:0000256" key="17">
    <source>
        <dbReference type="ARBA" id="ARBA00022967"/>
    </source>
</evidence>
<feature type="binding site" evidence="26">
    <location>
        <position position="380"/>
    </location>
    <ligand>
        <name>ATP</name>
        <dbReference type="ChEBI" id="CHEBI:30616"/>
    </ligand>
</feature>
<feature type="binding site" evidence="27">
    <location>
        <position position="775"/>
    </location>
    <ligand>
        <name>Mg(2+)</name>
        <dbReference type="ChEBI" id="CHEBI:18420"/>
    </ligand>
</feature>
<evidence type="ECO:0000256" key="24">
    <source>
        <dbReference type="ARBA" id="ARBA00065117"/>
    </source>
</evidence>
<keyword evidence="34" id="KW-1185">Reference proteome</keyword>
<dbReference type="SUPFAM" id="SSF56784">
    <property type="entry name" value="HAD-like"/>
    <property type="match status" value="1"/>
</dbReference>
<dbReference type="GO" id="GO:0005886">
    <property type="term" value="C:plasma membrane"/>
    <property type="evidence" value="ECO:0007669"/>
    <property type="project" value="UniProtKB-SubCell"/>
</dbReference>
<evidence type="ECO:0000256" key="21">
    <source>
        <dbReference type="ARBA" id="ARBA00034036"/>
    </source>
</evidence>
<dbReference type="NCBIfam" id="TIGR01494">
    <property type="entry name" value="ATPase_P-type"/>
    <property type="match status" value="2"/>
</dbReference>
<keyword evidence="11 27" id="KW-0479">Metal-binding</keyword>
<dbReference type="Gene3D" id="3.40.1110.10">
    <property type="entry name" value="Calcium-transporting ATPase, cytoplasmic domain N"/>
    <property type="match status" value="1"/>
</dbReference>
<evidence type="ECO:0000256" key="11">
    <source>
        <dbReference type="ARBA" id="ARBA00022723"/>
    </source>
</evidence>
<comment type="catalytic activity">
    <reaction evidence="22">
        <text>a 1,2-diacyl-sn-glycero-3-phosphoethanolamine(out) + ATP + H2O = a 1,2-diacyl-sn-glycero-3-phosphoethanolamine(in) + ADP + phosphate + H(+)</text>
        <dbReference type="Rhea" id="RHEA:66132"/>
        <dbReference type="ChEBI" id="CHEBI:15377"/>
        <dbReference type="ChEBI" id="CHEBI:15378"/>
        <dbReference type="ChEBI" id="CHEBI:30616"/>
        <dbReference type="ChEBI" id="CHEBI:43474"/>
        <dbReference type="ChEBI" id="CHEBI:64612"/>
        <dbReference type="ChEBI" id="CHEBI:456216"/>
    </reaction>
    <physiologicalReaction direction="left-to-right" evidence="22">
        <dbReference type="Rhea" id="RHEA:66133"/>
    </physiologicalReaction>
</comment>
<accession>A0A663N3M6</accession>
<feature type="binding site" evidence="26">
    <location>
        <position position="639"/>
    </location>
    <ligand>
        <name>ATP</name>
        <dbReference type="ChEBI" id="CHEBI:30616"/>
    </ligand>
</feature>
<dbReference type="Pfam" id="PF16212">
    <property type="entry name" value="PhoLip_ATPase_C"/>
    <property type="match status" value="1"/>
</dbReference>
<dbReference type="PANTHER" id="PTHR24092">
    <property type="entry name" value="PROBABLE PHOSPHOLIPID-TRANSPORTING ATPASE"/>
    <property type="match status" value="1"/>
</dbReference>
<dbReference type="Pfam" id="PF13246">
    <property type="entry name" value="Cation_ATPase"/>
    <property type="match status" value="1"/>
</dbReference>
<evidence type="ECO:0000256" key="25">
    <source>
        <dbReference type="PIRSR" id="PIRSR606539-1"/>
    </source>
</evidence>